<evidence type="ECO:0000256" key="1">
    <source>
        <dbReference type="SAM" id="MobiDB-lite"/>
    </source>
</evidence>
<evidence type="ECO:0000313" key="2">
    <source>
        <dbReference type="EMBL" id="KAF2266107.1"/>
    </source>
</evidence>
<reference evidence="3" key="1">
    <citation type="journal article" date="2020" name="Stud. Mycol.">
        <title>101 Dothideomycetes genomes: A test case for predicting lifestyles and emergence of pathogens.</title>
        <authorList>
            <person name="Haridas S."/>
            <person name="Albert R."/>
            <person name="Binder M."/>
            <person name="Bloem J."/>
            <person name="LaButti K."/>
            <person name="Salamov A."/>
            <person name="Andreopoulos B."/>
            <person name="Baker S."/>
            <person name="Barry K."/>
            <person name="Bills G."/>
            <person name="Bluhm B."/>
            <person name="Cannon C."/>
            <person name="Castanera R."/>
            <person name="Culley D."/>
            <person name="Daum C."/>
            <person name="Ezra D."/>
            <person name="Gonzalez J."/>
            <person name="Henrissat B."/>
            <person name="Kuo A."/>
            <person name="Liang C."/>
            <person name="Lipzen A."/>
            <person name="Lutzoni F."/>
            <person name="Magnuson J."/>
            <person name="Mondo S."/>
            <person name="Nolan M."/>
            <person name="Ohm R."/>
            <person name="Pangilinan J."/>
            <person name="Park H.-J."/>
            <person name="Ramirez L."/>
            <person name="Alfaro M."/>
            <person name="Sun H."/>
            <person name="Tritt A."/>
            <person name="Yoshinaga Y."/>
            <person name="Zwiers L.-H."/>
            <person name="Turgeon B."/>
            <person name="Goodwin S."/>
            <person name="Spatafora J."/>
            <person name="Crous P."/>
            <person name="Grigoriev I."/>
        </authorList>
    </citation>
    <scope>NUCLEOTIDE SEQUENCE [LARGE SCALE GENOMIC DNA]</scope>
    <source>
        <strain evidence="3">CBS 304.66</strain>
    </source>
</reference>
<feature type="region of interest" description="Disordered" evidence="1">
    <location>
        <begin position="141"/>
        <end position="166"/>
    </location>
</feature>
<accession>A0A9P4KBA5</accession>
<proteinExistence type="predicted"/>
<dbReference type="Proteomes" id="UP000800093">
    <property type="component" value="Unassembled WGS sequence"/>
</dbReference>
<organism evidence="2 3">
    <name type="scientific">Lojkania enalia</name>
    <dbReference type="NCBI Taxonomy" id="147567"/>
    <lineage>
        <taxon>Eukaryota</taxon>
        <taxon>Fungi</taxon>
        <taxon>Dikarya</taxon>
        <taxon>Ascomycota</taxon>
        <taxon>Pezizomycotina</taxon>
        <taxon>Dothideomycetes</taxon>
        <taxon>Pleosporomycetidae</taxon>
        <taxon>Pleosporales</taxon>
        <taxon>Pleosporales incertae sedis</taxon>
        <taxon>Lojkania</taxon>
    </lineage>
</organism>
<dbReference type="AlphaFoldDB" id="A0A9P4KBA5"/>
<protein>
    <submittedName>
        <fullName evidence="2">Uncharacterized protein</fullName>
    </submittedName>
</protein>
<sequence>MGCLTVSARSREAAEILTRWLRHTIILHTPISREMGVGHNCTIFSMSYRYGLLSIAGLIMRSLMVYFESDTAPVSQSRCMPASLGTAQYIAAPDWQFACSPPHQFFRPPQSPPLSIPCETIPLYRARPHPRRTAVADVRSLASTSPHKESVNPGILDLGGWGHAES</sequence>
<feature type="compositionally biased region" description="Gly residues" evidence="1">
    <location>
        <begin position="157"/>
        <end position="166"/>
    </location>
</feature>
<name>A0A9P4KBA5_9PLEO</name>
<gene>
    <name evidence="2" type="ORF">CC78DRAFT_578687</name>
</gene>
<evidence type="ECO:0000313" key="3">
    <source>
        <dbReference type="Proteomes" id="UP000800093"/>
    </source>
</evidence>
<comment type="caution">
    <text evidence="2">The sequence shown here is derived from an EMBL/GenBank/DDBJ whole genome shotgun (WGS) entry which is preliminary data.</text>
</comment>
<dbReference type="EMBL" id="ML986601">
    <property type="protein sequence ID" value="KAF2266107.1"/>
    <property type="molecule type" value="Genomic_DNA"/>
</dbReference>
<keyword evidence="3" id="KW-1185">Reference proteome</keyword>